<evidence type="ECO:0000313" key="1">
    <source>
        <dbReference type="EMBL" id="MER6616327.1"/>
    </source>
</evidence>
<dbReference type="EMBL" id="JBEPBX010000023">
    <property type="protein sequence ID" value="MER6616327.1"/>
    <property type="molecule type" value="Genomic_DNA"/>
</dbReference>
<gene>
    <name evidence="1" type="ORF">ABT276_23730</name>
</gene>
<sequence>MVNYRVQWIENGESRTSAVSYDLPSAEHRKERLEAAGATEVEIVPVKPGE</sequence>
<keyword evidence="2" id="KW-1185">Reference proteome</keyword>
<accession>A0ABV1V1D2</accession>
<organism evidence="1 2">
    <name type="scientific">Streptomyces xantholiticus</name>
    <dbReference type="NCBI Taxonomy" id="68285"/>
    <lineage>
        <taxon>Bacteria</taxon>
        <taxon>Bacillati</taxon>
        <taxon>Actinomycetota</taxon>
        <taxon>Actinomycetes</taxon>
        <taxon>Kitasatosporales</taxon>
        <taxon>Streptomycetaceae</taxon>
        <taxon>Streptomyces</taxon>
    </lineage>
</organism>
<protein>
    <submittedName>
        <fullName evidence="1">Uncharacterized protein</fullName>
    </submittedName>
</protein>
<evidence type="ECO:0000313" key="2">
    <source>
        <dbReference type="Proteomes" id="UP001445472"/>
    </source>
</evidence>
<proteinExistence type="predicted"/>
<reference evidence="1 2" key="1">
    <citation type="submission" date="2024-06" db="EMBL/GenBank/DDBJ databases">
        <title>The Natural Products Discovery Center: Release of the First 8490 Sequenced Strains for Exploring Actinobacteria Biosynthetic Diversity.</title>
        <authorList>
            <person name="Kalkreuter E."/>
            <person name="Kautsar S.A."/>
            <person name="Yang D."/>
            <person name="Bader C.D."/>
            <person name="Teijaro C.N."/>
            <person name="Fluegel L."/>
            <person name="Davis C.M."/>
            <person name="Simpson J.R."/>
            <person name="Lauterbach L."/>
            <person name="Steele A.D."/>
            <person name="Gui C."/>
            <person name="Meng S."/>
            <person name="Li G."/>
            <person name="Viehrig K."/>
            <person name="Ye F."/>
            <person name="Su P."/>
            <person name="Kiefer A.F."/>
            <person name="Nichols A."/>
            <person name="Cepeda A.J."/>
            <person name="Yan W."/>
            <person name="Fan B."/>
            <person name="Jiang Y."/>
            <person name="Adhikari A."/>
            <person name="Zheng C.-J."/>
            <person name="Schuster L."/>
            <person name="Cowan T.M."/>
            <person name="Smanski M.J."/>
            <person name="Chevrette M.G."/>
            <person name="De Carvalho L.P.S."/>
            <person name="Shen B."/>
        </authorList>
    </citation>
    <scope>NUCLEOTIDE SEQUENCE [LARGE SCALE GENOMIC DNA]</scope>
    <source>
        <strain evidence="1 2">NPDC000837</strain>
    </source>
</reference>
<dbReference type="Proteomes" id="UP001445472">
    <property type="component" value="Unassembled WGS sequence"/>
</dbReference>
<name>A0ABV1V1D2_9ACTN</name>
<comment type="caution">
    <text evidence="1">The sequence shown here is derived from an EMBL/GenBank/DDBJ whole genome shotgun (WGS) entry which is preliminary data.</text>
</comment>
<dbReference type="RefSeq" id="WP_351977703.1">
    <property type="nucleotide sequence ID" value="NZ_JBEPBX010000023.1"/>
</dbReference>